<feature type="chain" id="PRO_5021481706" evidence="3">
    <location>
        <begin position="19"/>
        <end position="281"/>
    </location>
</feature>
<feature type="transmembrane region" description="Helical" evidence="2">
    <location>
        <begin position="192"/>
        <end position="211"/>
    </location>
</feature>
<gene>
    <name evidence="4" type="ORF">BOTCAL_0092g00050</name>
</gene>
<reference evidence="4 5" key="1">
    <citation type="submission" date="2017-11" db="EMBL/GenBank/DDBJ databases">
        <title>Comparative genomics of Botrytis spp.</title>
        <authorList>
            <person name="Valero-Jimenez C.A."/>
            <person name="Tapia P."/>
            <person name="Veloso J."/>
            <person name="Silva-Moreno E."/>
            <person name="Staats M."/>
            <person name="Valdes J.H."/>
            <person name="Van Kan J.A.L."/>
        </authorList>
    </citation>
    <scope>NUCLEOTIDE SEQUENCE [LARGE SCALE GENOMIC DNA]</scope>
    <source>
        <strain evidence="4 5">MUCL2830</strain>
    </source>
</reference>
<feature type="signal peptide" evidence="3">
    <location>
        <begin position="1"/>
        <end position="18"/>
    </location>
</feature>
<keyword evidence="2" id="KW-1133">Transmembrane helix</keyword>
<feature type="region of interest" description="Disordered" evidence="1">
    <location>
        <begin position="42"/>
        <end position="79"/>
    </location>
</feature>
<sequence>MRPSSPLSLLLFLQLSTAFPVSRECFNSQSCNSLHSVKDTLSLSHPKPSDPRDPHFPNHQKLPIPAFVKPTTTSPSNDEYFAEEGAFDNAPTTPSNDISADEALSAETPLSSAYLQSLTRTSDENEARPSMPTSALPTLRKEDARKYWEEKPGGISINEGKPGCGNSNAWPGTAVGYRTRLAHLEMGGRNDFMVVGIVVVFLLVVCVLESVEKFGNRTSRRGEIFLEDDETYVFIVEKPREFYQNESVPNEKNSRESEYKEYKDDETVVAEDFNTNDEIES</sequence>
<dbReference type="EMBL" id="PHWZ01000092">
    <property type="protein sequence ID" value="TEY71472.1"/>
    <property type="molecule type" value="Genomic_DNA"/>
</dbReference>
<proteinExistence type="predicted"/>
<comment type="caution">
    <text evidence="4">The sequence shown here is derived from an EMBL/GenBank/DDBJ whole genome shotgun (WGS) entry which is preliminary data.</text>
</comment>
<evidence type="ECO:0000313" key="5">
    <source>
        <dbReference type="Proteomes" id="UP000297299"/>
    </source>
</evidence>
<evidence type="ECO:0000256" key="1">
    <source>
        <dbReference type="SAM" id="MobiDB-lite"/>
    </source>
</evidence>
<keyword evidence="2" id="KW-0812">Transmembrane</keyword>
<protein>
    <submittedName>
        <fullName evidence="4">Uncharacterized protein</fullName>
    </submittedName>
</protein>
<name>A0A4Y8D6T3_9HELO</name>
<keyword evidence="5" id="KW-1185">Reference proteome</keyword>
<evidence type="ECO:0000256" key="3">
    <source>
        <dbReference type="SAM" id="SignalP"/>
    </source>
</evidence>
<evidence type="ECO:0000256" key="2">
    <source>
        <dbReference type="SAM" id="Phobius"/>
    </source>
</evidence>
<keyword evidence="3" id="KW-0732">Signal</keyword>
<evidence type="ECO:0000313" key="4">
    <source>
        <dbReference type="EMBL" id="TEY71472.1"/>
    </source>
</evidence>
<feature type="compositionally biased region" description="Basic and acidic residues" evidence="1">
    <location>
        <begin position="47"/>
        <end position="56"/>
    </location>
</feature>
<organism evidence="4 5">
    <name type="scientific">Botryotinia calthae</name>
    <dbReference type="NCBI Taxonomy" id="38488"/>
    <lineage>
        <taxon>Eukaryota</taxon>
        <taxon>Fungi</taxon>
        <taxon>Dikarya</taxon>
        <taxon>Ascomycota</taxon>
        <taxon>Pezizomycotina</taxon>
        <taxon>Leotiomycetes</taxon>
        <taxon>Helotiales</taxon>
        <taxon>Sclerotiniaceae</taxon>
        <taxon>Botryotinia</taxon>
    </lineage>
</organism>
<accession>A0A4Y8D6T3</accession>
<dbReference type="Proteomes" id="UP000297299">
    <property type="component" value="Unassembled WGS sequence"/>
</dbReference>
<dbReference type="OrthoDB" id="3562979at2759"/>
<dbReference type="AlphaFoldDB" id="A0A4Y8D6T3"/>
<keyword evidence="2" id="KW-0472">Membrane</keyword>